<evidence type="ECO:0000313" key="2">
    <source>
        <dbReference type="EMBL" id="QBK25905.1"/>
    </source>
</evidence>
<dbReference type="SMART" id="SM00052">
    <property type="entry name" value="EAL"/>
    <property type="match status" value="1"/>
</dbReference>
<proteinExistence type="predicted"/>
<dbReference type="Gene3D" id="3.20.20.450">
    <property type="entry name" value="EAL domain"/>
    <property type="match status" value="1"/>
</dbReference>
<evidence type="ECO:0000259" key="1">
    <source>
        <dbReference type="PROSITE" id="PS50883"/>
    </source>
</evidence>
<dbReference type="PANTHER" id="PTHR33121:SF70">
    <property type="entry name" value="SIGNALING PROTEIN YKOW"/>
    <property type="match status" value="1"/>
</dbReference>
<dbReference type="RefSeq" id="WP_208649600.1">
    <property type="nucleotide sequence ID" value="NZ_CP036528.1"/>
</dbReference>
<dbReference type="InterPro" id="IPR050706">
    <property type="entry name" value="Cyclic-di-GMP_PDE-like"/>
</dbReference>
<accession>A0A4P6UTN7</accession>
<dbReference type="SUPFAM" id="SSF141868">
    <property type="entry name" value="EAL domain-like"/>
    <property type="match status" value="1"/>
</dbReference>
<dbReference type="Pfam" id="PF00563">
    <property type="entry name" value="EAL"/>
    <property type="match status" value="1"/>
</dbReference>
<dbReference type="GO" id="GO:0071111">
    <property type="term" value="F:cyclic-guanylate-specific phosphodiesterase activity"/>
    <property type="evidence" value="ECO:0007669"/>
    <property type="project" value="InterPro"/>
</dbReference>
<keyword evidence="3" id="KW-1185">Reference proteome</keyword>
<protein>
    <submittedName>
        <fullName evidence="2">EAL domain-containing protein</fullName>
    </submittedName>
</protein>
<dbReference type="AlphaFoldDB" id="A0A4P6UTN7"/>
<reference evidence="2 3" key="1">
    <citation type="submission" date="2019-02" db="EMBL/GenBank/DDBJ databases">
        <title>Ureibacillus thermophilus.</title>
        <authorList>
            <person name="Sunny J.S."/>
            <person name="Natarajan A."/>
            <person name="Saleena L.M."/>
        </authorList>
    </citation>
    <scope>NUCLEOTIDE SEQUENCE [LARGE SCALE GENOMIC DNA]</scope>
    <source>
        <strain evidence="2 3">LM102</strain>
    </source>
</reference>
<evidence type="ECO:0000313" key="3">
    <source>
        <dbReference type="Proteomes" id="UP000291151"/>
    </source>
</evidence>
<gene>
    <name evidence="2" type="ORF">DKZ56_08560</name>
</gene>
<name>A0A4P6UTN7_9BACL</name>
<dbReference type="PANTHER" id="PTHR33121">
    <property type="entry name" value="CYCLIC DI-GMP PHOSPHODIESTERASE PDEF"/>
    <property type="match status" value="1"/>
</dbReference>
<dbReference type="InterPro" id="IPR001633">
    <property type="entry name" value="EAL_dom"/>
</dbReference>
<dbReference type="CDD" id="cd01948">
    <property type="entry name" value="EAL"/>
    <property type="match status" value="1"/>
</dbReference>
<dbReference type="EMBL" id="CP036528">
    <property type="protein sequence ID" value="QBK25905.1"/>
    <property type="molecule type" value="Genomic_DNA"/>
</dbReference>
<dbReference type="PROSITE" id="PS50883">
    <property type="entry name" value="EAL"/>
    <property type="match status" value="1"/>
</dbReference>
<dbReference type="KEGG" id="uth:DKZ56_08560"/>
<dbReference type="Proteomes" id="UP000291151">
    <property type="component" value="Chromosome"/>
</dbReference>
<organism evidence="2 3">
    <name type="scientific">Ureibacillus thermophilus</name>
    <dbReference type="NCBI Taxonomy" id="367743"/>
    <lineage>
        <taxon>Bacteria</taxon>
        <taxon>Bacillati</taxon>
        <taxon>Bacillota</taxon>
        <taxon>Bacilli</taxon>
        <taxon>Bacillales</taxon>
        <taxon>Caryophanaceae</taxon>
        <taxon>Ureibacillus</taxon>
    </lineage>
</organism>
<feature type="domain" description="EAL" evidence="1">
    <location>
        <begin position="38"/>
        <end position="296"/>
    </location>
</feature>
<sequence>MIWSIYKEYIESIPTVSAEVNIYESLPFEEDSKVATLDEEAILKLSEQLPVMDGATALSSLIPPLPKRFILKIVGAESLIRWNHPEYGLVPPGKFIPVAEESGLIGPIGEWMMKKVCKQLAVWKKNGFSLIPVSINITSKSFLKQGFAEGIRKLLKHYDLEGKWLEIEITENSIMRNEEMVQKTLKELKEMGVKIYIDDFGTGYSSFNYLKTFRLDGVKIDQSFVRNIANNPENASITSAMIKVAQQLNLEVIAEGVETREELDFLLSLNCRYIQGYYFAKPCLIEEFEKNYLEIMK</sequence>
<dbReference type="InterPro" id="IPR035919">
    <property type="entry name" value="EAL_sf"/>
</dbReference>